<dbReference type="InterPro" id="IPR016166">
    <property type="entry name" value="FAD-bd_PCMH"/>
</dbReference>
<evidence type="ECO:0000256" key="3">
    <source>
        <dbReference type="ARBA" id="ARBA00022630"/>
    </source>
</evidence>
<organism evidence="7 8">
    <name type="scientific">Bacillus velezensis</name>
    <dbReference type="NCBI Taxonomy" id="492670"/>
    <lineage>
        <taxon>Bacteria</taxon>
        <taxon>Bacillati</taxon>
        <taxon>Bacillota</taxon>
        <taxon>Bacilli</taxon>
        <taxon>Bacillales</taxon>
        <taxon>Bacillaceae</taxon>
        <taxon>Bacillus</taxon>
        <taxon>Bacillus amyloliquefaciens group</taxon>
    </lineage>
</organism>
<dbReference type="Gene3D" id="3.30.43.10">
    <property type="entry name" value="Uridine Diphospho-n-acetylenolpyruvylglucosamine Reductase, domain 2"/>
    <property type="match status" value="1"/>
</dbReference>
<dbReference type="PROSITE" id="PS51387">
    <property type="entry name" value="FAD_PCMH"/>
    <property type="match status" value="1"/>
</dbReference>
<dbReference type="InterPro" id="IPR006094">
    <property type="entry name" value="Oxid_FAD_bind_N"/>
</dbReference>
<dbReference type="InterPro" id="IPR036318">
    <property type="entry name" value="FAD-bd_PCMH-like_sf"/>
</dbReference>
<accession>A0A7W4LU10</accession>
<evidence type="ECO:0000313" key="8">
    <source>
        <dbReference type="Proteomes" id="UP000587477"/>
    </source>
</evidence>
<keyword evidence="4" id="KW-0274">FAD</keyword>
<dbReference type="Gene3D" id="3.40.462.20">
    <property type="match status" value="1"/>
</dbReference>
<dbReference type="InterPro" id="IPR016169">
    <property type="entry name" value="FAD-bd_PCMH_sub2"/>
</dbReference>
<protein>
    <submittedName>
        <fullName evidence="7">Putative FAD-linked oxidoreductase YvdP</fullName>
        <ecNumber evidence="7">1.21.-.-</ecNumber>
    </submittedName>
</protein>
<keyword evidence="3" id="KW-0285">Flavoprotein</keyword>
<gene>
    <name evidence="7" type="primary">yvdP_1</name>
    <name evidence="7" type="ORF">BACVE_000762</name>
</gene>
<dbReference type="EMBL" id="CP063687">
    <property type="protein sequence ID" value="QOY25832.1"/>
    <property type="molecule type" value="Genomic_DNA"/>
</dbReference>
<dbReference type="InterPro" id="IPR050416">
    <property type="entry name" value="FAD-linked_Oxidoreductase"/>
</dbReference>
<proteinExistence type="inferred from homology"/>
<reference evidence="8" key="1">
    <citation type="submission" date="2020-10" db="EMBL/GenBank/DDBJ databases">
        <title>Complete genome sequence of Bacillus velezensis NST6.</title>
        <authorList>
            <person name="Choi J."/>
        </authorList>
    </citation>
    <scope>NUCLEOTIDE SEQUENCE [LARGE SCALE GENOMIC DNA]</scope>
    <source>
        <strain evidence="8">NST6</strain>
    </source>
</reference>
<dbReference type="EC" id="1.21.-.-" evidence="7"/>
<dbReference type="Proteomes" id="UP000587477">
    <property type="component" value="Chromosome"/>
</dbReference>
<dbReference type="SUPFAM" id="SSF56176">
    <property type="entry name" value="FAD-binding/transporter-associated domain-like"/>
    <property type="match status" value="1"/>
</dbReference>
<dbReference type="InterPro" id="IPR012951">
    <property type="entry name" value="BBE"/>
</dbReference>
<evidence type="ECO:0000256" key="4">
    <source>
        <dbReference type="ARBA" id="ARBA00022827"/>
    </source>
</evidence>
<dbReference type="GO" id="GO:0016491">
    <property type="term" value="F:oxidoreductase activity"/>
    <property type="evidence" value="ECO:0007669"/>
    <property type="project" value="UniProtKB-KW"/>
</dbReference>
<evidence type="ECO:0000313" key="7">
    <source>
        <dbReference type="EMBL" id="QOY25832.1"/>
    </source>
</evidence>
<evidence type="ECO:0000256" key="5">
    <source>
        <dbReference type="ARBA" id="ARBA00023002"/>
    </source>
</evidence>
<evidence type="ECO:0000256" key="1">
    <source>
        <dbReference type="ARBA" id="ARBA00001974"/>
    </source>
</evidence>
<dbReference type="Pfam" id="PF01565">
    <property type="entry name" value="FAD_binding_4"/>
    <property type="match status" value="1"/>
</dbReference>
<dbReference type="Gene3D" id="3.30.465.10">
    <property type="match status" value="1"/>
</dbReference>
<dbReference type="InterPro" id="IPR016167">
    <property type="entry name" value="FAD-bd_PCMH_sub1"/>
</dbReference>
<dbReference type="PANTHER" id="PTHR42973">
    <property type="entry name" value="BINDING OXIDOREDUCTASE, PUTATIVE (AFU_ORTHOLOGUE AFUA_1G17690)-RELATED"/>
    <property type="match status" value="1"/>
</dbReference>
<evidence type="ECO:0000256" key="2">
    <source>
        <dbReference type="ARBA" id="ARBA00005466"/>
    </source>
</evidence>
<keyword evidence="5 7" id="KW-0560">Oxidoreductase</keyword>
<comment type="similarity">
    <text evidence="2">Belongs to the oxygen-dependent FAD-linked oxidoreductase family.</text>
</comment>
<sequence length="457" mass="51742">MKVSENVEKTTLTGRIVKKDDPDYNAARTNINLSLQRYPDIIVFCQNKHDALNALRWARENNVPFRIRGGRHSYENFSLLNNGLVIDLSQMKKIRVNEDTRLVSIEAGAELGEVYRTLWRYGLTLPAGTIANVGITGLTLGGGIGYLTRTAGLTCDRLLQLEMIIADEKAGADLITVNRSKHSDLFWASQGGGGGNFGIVTSMMFKAVPISCVSVFSVTWGWDDFEEVFNTWQRWAPFTDNRLTSSIQFWPKEVNRIEALGQFTGTKDELKELLAPLMKAGKPASGMVKTVPFIKAAAFFNSPGGNQPQKMKRSGSFIEKPLSSRAISTLKRYLEHAPNENASVWQQSLGGAAGRIAPDQTAFYYRNAIIAQEYITTWTSAEEERQNVRWIEGLRTSLSRETMGDYVNWPDREIRNWLQTYYGENVHRLRQVKTKYDPENIFRFEQSIPPLRRSPFF</sequence>
<name>A0A7W4LU10_BACVE</name>
<comment type="cofactor">
    <cofactor evidence="1">
        <name>FAD</name>
        <dbReference type="ChEBI" id="CHEBI:57692"/>
    </cofactor>
</comment>
<evidence type="ECO:0000259" key="6">
    <source>
        <dbReference type="PROSITE" id="PS51387"/>
    </source>
</evidence>
<dbReference type="AlphaFoldDB" id="A0A7W4LU10"/>
<dbReference type="GO" id="GO:0071949">
    <property type="term" value="F:FAD binding"/>
    <property type="evidence" value="ECO:0007669"/>
    <property type="project" value="InterPro"/>
</dbReference>
<dbReference type="Pfam" id="PF08031">
    <property type="entry name" value="BBE"/>
    <property type="match status" value="1"/>
</dbReference>
<feature type="domain" description="FAD-binding PCMH-type" evidence="6">
    <location>
        <begin position="35"/>
        <end position="210"/>
    </location>
</feature>
<dbReference type="PANTHER" id="PTHR42973:SF39">
    <property type="entry name" value="FAD-BINDING PCMH-TYPE DOMAIN-CONTAINING PROTEIN"/>
    <property type="match status" value="1"/>
</dbReference>